<dbReference type="InterPro" id="IPR037019">
    <property type="entry name" value="Glyco_hydro_7_sf"/>
</dbReference>
<reference evidence="11 12" key="1">
    <citation type="journal article" date="2024" name="IMA Fungus">
        <title>IMA Genome - F19 : A genome assembly and annotation guide to empower mycologists, including annotated draft genome sequences of Ceratocystis pirilliformis, Diaporthe australafricana, Fusarium ophioides, Paecilomyces lecythidis, and Sporothrix stenoceras.</title>
        <authorList>
            <person name="Aylward J."/>
            <person name="Wilson A.M."/>
            <person name="Visagie C.M."/>
            <person name="Spraker J."/>
            <person name="Barnes I."/>
            <person name="Buitendag C."/>
            <person name="Ceriani C."/>
            <person name="Del Mar Angel L."/>
            <person name="du Plessis D."/>
            <person name="Fuchs T."/>
            <person name="Gasser K."/>
            <person name="Kramer D."/>
            <person name="Li W."/>
            <person name="Munsamy K."/>
            <person name="Piso A."/>
            <person name="Price J.L."/>
            <person name="Sonnekus B."/>
            <person name="Thomas C."/>
            <person name="van der Nest A."/>
            <person name="van Dijk A."/>
            <person name="van Heerden A."/>
            <person name="van Vuuren N."/>
            <person name="Yilmaz N."/>
            <person name="Duong T.A."/>
            <person name="van der Merwe N.A."/>
            <person name="Wingfield M.J."/>
            <person name="Wingfield B.D."/>
        </authorList>
    </citation>
    <scope>NUCLEOTIDE SEQUENCE [LARGE SCALE GENOMIC DNA]</scope>
    <source>
        <strain evidence="11 12">CMW 18300</strain>
    </source>
</reference>
<evidence type="ECO:0000256" key="1">
    <source>
        <dbReference type="ARBA" id="ARBA00000966"/>
    </source>
</evidence>
<evidence type="ECO:0000256" key="2">
    <source>
        <dbReference type="ARBA" id="ARBA00006044"/>
    </source>
</evidence>
<keyword evidence="7 9" id="KW-0326">Glycosidase</keyword>
<feature type="chain" id="PRO_5045949371" description="Glucanase" evidence="10">
    <location>
        <begin position="23"/>
        <end position="419"/>
    </location>
</feature>
<evidence type="ECO:0000256" key="7">
    <source>
        <dbReference type="ARBA" id="ARBA00023295"/>
    </source>
</evidence>
<keyword evidence="10" id="KW-0732">Signal</keyword>
<keyword evidence="3 9" id="KW-0378">Hydrolase</keyword>
<dbReference type="Proteomes" id="UP001583177">
    <property type="component" value="Unassembled WGS sequence"/>
</dbReference>
<evidence type="ECO:0000256" key="3">
    <source>
        <dbReference type="ARBA" id="ARBA00022801"/>
    </source>
</evidence>
<evidence type="ECO:0000256" key="10">
    <source>
        <dbReference type="SAM" id="SignalP"/>
    </source>
</evidence>
<keyword evidence="8 9" id="KW-0624">Polysaccharide degradation</keyword>
<keyword evidence="4 9" id="KW-0136">Cellulose degradation</keyword>
<evidence type="ECO:0000256" key="9">
    <source>
        <dbReference type="RuleBase" id="RU361164"/>
    </source>
</evidence>
<comment type="caution">
    <text evidence="11">The sequence shown here is derived from an EMBL/GenBank/DDBJ whole genome shotgun (WGS) entry which is preliminary data.</text>
</comment>
<feature type="signal peptide" evidence="10">
    <location>
        <begin position="1"/>
        <end position="22"/>
    </location>
</feature>
<proteinExistence type="inferred from homology"/>
<gene>
    <name evidence="11" type="primary">EG7A</name>
    <name evidence="11" type="ORF">Daus18300_012878</name>
</gene>
<evidence type="ECO:0000256" key="4">
    <source>
        <dbReference type="ARBA" id="ARBA00023001"/>
    </source>
</evidence>
<dbReference type="InterPro" id="IPR013320">
    <property type="entry name" value="ConA-like_dom_sf"/>
</dbReference>
<keyword evidence="5" id="KW-0325">Glycoprotein</keyword>
<comment type="similarity">
    <text evidence="2 9">Belongs to the glycosyl hydrolase 7 (cellulase C) family.</text>
</comment>
<comment type="catalytic activity">
    <reaction evidence="1">
        <text>Endohydrolysis of (1-&gt;4)-beta-D-glucosidic linkages in cellulose, lichenin and cereal beta-D-glucans.</text>
        <dbReference type="EC" id="3.2.1.4"/>
    </reaction>
</comment>
<keyword evidence="12" id="KW-1185">Reference proteome</keyword>
<dbReference type="SUPFAM" id="SSF49899">
    <property type="entry name" value="Concanavalin A-like lectins/glucanases"/>
    <property type="match status" value="1"/>
</dbReference>
<name>A0ABR3W1E1_9PEZI</name>
<dbReference type="Gene3D" id="2.70.100.10">
    <property type="entry name" value="Glycoside hydrolase, family 7, domain"/>
    <property type="match status" value="1"/>
</dbReference>
<dbReference type="EC" id="3.2.1.-" evidence="9"/>
<dbReference type="PRINTS" id="PR00734">
    <property type="entry name" value="GLHYDRLASE7"/>
</dbReference>
<dbReference type="Pfam" id="PF00840">
    <property type="entry name" value="Glyco_hydro_7"/>
    <property type="match status" value="1"/>
</dbReference>
<dbReference type="PANTHER" id="PTHR33753:SF1">
    <property type="entry name" value="ENDO-BETA-1,4-GLUCANASE CELB"/>
    <property type="match status" value="1"/>
</dbReference>
<evidence type="ECO:0000256" key="8">
    <source>
        <dbReference type="ARBA" id="ARBA00023326"/>
    </source>
</evidence>
<accession>A0ABR3W1E1</accession>
<evidence type="ECO:0000256" key="6">
    <source>
        <dbReference type="ARBA" id="ARBA00023277"/>
    </source>
</evidence>
<protein>
    <recommendedName>
        <fullName evidence="9">Glucanase</fullName>
        <ecNumber evidence="9">3.2.1.-</ecNumber>
    </recommendedName>
</protein>
<evidence type="ECO:0000256" key="5">
    <source>
        <dbReference type="ARBA" id="ARBA00023180"/>
    </source>
</evidence>
<dbReference type="CDD" id="cd07999">
    <property type="entry name" value="GH7_CBH_EG"/>
    <property type="match status" value="1"/>
</dbReference>
<sequence>MAPTLRPAAVVAVLALLEFTLAQQPGTITPEVHPQLTTSKCTTAGGCVEQNTSVVLDWNYRWIHTADYASCTTSTGINSTLCPDQATCSQNCFIEGANYTGAGIVTSGSSMTLSQYVPSESGLSSVSPRVYLLDNDNSDYVSFQLLGQELTFDVDLSTVPCGQNGALYLSEMDISGGRSDLNTGAANYGAGYCDAQCPVQTWKNGTLNTDKSTFCCNEMDILESNSAAAAFTPHPCADDASNCDKGGCGFNAYGQGFKDYWAPGGTLDTSKPFTVVTQFITDDGTTSGTLSEIRRIYQQGSVTVPSAISAPSGDSINSTWCAAVDGSAEQFGNLKTMGAALGRGMVLAFSMWNSQGDFMSWLDQGSNGPCNATEGNPALIEQNSPGTAVVFSNIKWGDIGSTFSSNSTSSWLARGMLRH</sequence>
<organism evidence="11 12">
    <name type="scientific">Diaporthe australafricana</name>
    <dbReference type="NCBI Taxonomy" id="127596"/>
    <lineage>
        <taxon>Eukaryota</taxon>
        <taxon>Fungi</taxon>
        <taxon>Dikarya</taxon>
        <taxon>Ascomycota</taxon>
        <taxon>Pezizomycotina</taxon>
        <taxon>Sordariomycetes</taxon>
        <taxon>Sordariomycetidae</taxon>
        <taxon>Diaporthales</taxon>
        <taxon>Diaporthaceae</taxon>
        <taxon>Diaporthe</taxon>
    </lineage>
</organism>
<dbReference type="InterPro" id="IPR001722">
    <property type="entry name" value="Glyco_hydro_7"/>
</dbReference>
<keyword evidence="6" id="KW-0119">Carbohydrate metabolism</keyword>
<dbReference type="PANTHER" id="PTHR33753">
    <property type="entry name" value="1,4-BETA-D-GLUCAN CELLOBIOHYDROLASE B"/>
    <property type="match status" value="1"/>
</dbReference>
<dbReference type="GO" id="GO:0008810">
    <property type="term" value="F:cellulase activity"/>
    <property type="evidence" value="ECO:0007669"/>
    <property type="project" value="UniProtKB-EC"/>
</dbReference>
<evidence type="ECO:0000313" key="12">
    <source>
        <dbReference type="Proteomes" id="UP001583177"/>
    </source>
</evidence>
<evidence type="ECO:0000313" key="11">
    <source>
        <dbReference type="EMBL" id="KAL1850667.1"/>
    </source>
</evidence>
<dbReference type="EMBL" id="JAWRVE010000184">
    <property type="protein sequence ID" value="KAL1850667.1"/>
    <property type="molecule type" value="Genomic_DNA"/>
</dbReference>